<keyword evidence="2" id="KW-1185">Reference proteome</keyword>
<name>A0ABS8ELH7_9FLAO</name>
<evidence type="ECO:0000313" key="2">
    <source>
        <dbReference type="Proteomes" id="UP000778797"/>
    </source>
</evidence>
<proteinExistence type="predicted"/>
<dbReference type="RefSeq" id="WP_227476395.1">
    <property type="nucleotide sequence ID" value="NZ_JAFMPT010000005.1"/>
</dbReference>
<dbReference type="EMBL" id="JAFMPT010000005">
    <property type="protein sequence ID" value="MCC1483945.1"/>
    <property type="molecule type" value="Genomic_DNA"/>
</dbReference>
<evidence type="ECO:0000313" key="1">
    <source>
        <dbReference type="EMBL" id="MCC1483945.1"/>
    </source>
</evidence>
<dbReference type="Pfam" id="PF13715">
    <property type="entry name" value="CarbopepD_reg_2"/>
    <property type="match status" value="1"/>
</dbReference>
<accession>A0ABS8ELH7</accession>
<reference evidence="2" key="2">
    <citation type="submission" date="2023-07" db="EMBL/GenBank/DDBJ databases">
        <title>Genome of Winogradskyella sp. E313.</title>
        <authorList>
            <person name="Zhou Y."/>
        </authorList>
    </citation>
    <scope>NUCLEOTIDE SEQUENCE [LARGE SCALE GENOMIC DNA]</scope>
    <source>
        <strain evidence="2">E313</strain>
    </source>
</reference>
<sequence length="258" mass="29784">MKQHLLFIALFFSIGFISAQNIERIEISGRIVIATEEKEGITVFNESSNRGTVTDEKGAFTIEVALNETLVFSALQFKKFKITIDERIIDSKKVLVQLVEKINRLDEVIILPYDLSGNLNVDLEAVRTYNVDIDKIYIGIQDLDDYNFTEDYLSKINNPLVENRLLYGLNIVNIVGLFVRQNDKLDKNRPEASELTKRFTPNYLLTYLNIPTDRSEAFIDFVESKTFDQSLLNKNKELQLLEHLLSESKLFLEFESEN</sequence>
<dbReference type="InterPro" id="IPR008969">
    <property type="entry name" value="CarboxyPept-like_regulatory"/>
</dbReference>
<organism evidence="1 2">
    <name type="scientific">Winogradskyella immobilis</name>
    <dbReference type="NCBI Taxonomy" id="2816852"/>
    <lineage>
        <taxon>Bacteria</taxon>
        <taxon>Pseudomonadati</taxon>
        <taxon>Bacteroidota</taxon>
        <taxon>Flavobacteriia</taxon>
        <taxon>Flavobacteriales</taxon>
        <taxon>Flavobacteriaceae</taxon>
        <taxon>Winogradskyella</taxon>
    </lineage>
</organism>
<dbReference type="Proteomes" id="UP000778797">
    <property type="component" value="Unassembled WGS sequence"/>
</dbReference>
<gene>
    <name evidence="1" type="ORF">J1C55_05025</name>
</gene>
<comment type="caution">
    <text evidence="1">The sequence shown here is derived from an EMBL/GenBank/DDBJ whole genome shotgun (WGS) entry which is preliminary data.</text>
</comment>
<dbReference type="SUPFAM" id="SSF49464">
    <property type="entry name" value="Carboxypeptidase regulatory domain-like"/>
    <property type="match status" value="1"/>
</dbReference>
<protein>
    <submittedName>
        <fullName evidence="1">Carboxypeptidase-like regulatory domain-containing protein</fullName>
    </submittedName>
</protein>
<reference evidence="2" key="1">
    <citation type="submission" date="2021-03" db="EMBL/GenBank/DDBJ databases">
        <title>Genome of Cognatishimia sp. F0-27.</title>
        <authorList>
            <person name="Ping X."/>
        </authorList>
    </citation>
    <scope>NUCLEOTIDE SEQUENCE [LARGE SCALE GENOMIC DNA]</scope>
    <source>
        <strain evidence="2">E313</strain>
    </source>
</reference>